<evidence type="ECO:0000256" key="4">
    <source>
        <dbReference type="RuleBase" id="RU004514"/>
    </source>
</evidence>
<proteinExistence type="inferred from homology"/>
<dbReference type="InterPro" id="IPR011078">
    <property type="entry name" value="PyrdxlP_homeostasis"/>
</dbReference>
<reference evidence="6 7" key="1">
    <citation type="submission" date="2016-10" db="EMBL/GenBank/DDBJ databases">
        <title>Alkaliphiles isolated from bioreactors.</title>
        <authorList>
            <person name="Salah Z."/>
            <person name="Rout S.P."/>
            <person name="Humphreys P.N."/>
        </authorList>
    </citation>
    <scope>NUCLEOTIDE SEQUENCE [LARGE SCALE GENOMIC DNA]</scope>
    <source>
        <strain evidence="6 7">ZS02</strain>
    </source>
</reference>
<keyword evidence="1 2" id="KW-0663">Pyridoxal phosphate</keyword>
<evidence type="ECO:0000256" key="3">
    <source>
        <dbReference type="PIRSR" id="PIRSR004848-1"/>
    </source>
</evidence>
<dbReference type="CDD" id="cd06824">
    <property type="entry name" value="PLPDE_III_Yggs_like"/>
    <property type="match status" value="1"/>
</dbReference>
<dbReference type="EMBL" id="MTHD01000004">
    <property type="protein sequence ID" value="OMG53064.1"/>
    <property type="molecule type" value="Genomic_DNA"/>
</dbReference>
<dbReference type="GO" id="GO:0030170">
    <property type="term" value="F:pyridoxal phosphate binding"/>
    <property type="evidence" value="ECO:0007669"/>
    <property type="project" value="UniProtKB-UniRule"/>
</dbReference>
<dbReference type="PROSITE" id="PS01211">
    <property type="entry name" value="UPF0001"/>
    <property type="match status" value="1"/>
</dbReference>
<feature type="domain" description="Alanine racemase N-terminal" evidence="5">
    <location>
        <begin position="7"/>
        <end position="227"/>
    </location>
</feature>
<dbReference type="OrthoDB" id="9804072at2"/>
<dbReference type="AlphaFoldDB" id="A0A1R1I366"/>
<dbReference type="PANTHER" id="PTHR10146:SF14">
    <property type="entry name" value="PYRIDOXAL PHOSPHATE HOMEOSTASIS PROTEIN"/>
    <property type="match status" value="1"/>
</dbReference>
<feature type="modified residue" description="N6-(pyridoxal phosphate)lysine" evidence="2 3">
    <location>
        <position position="36"/>
    </location>
</feature>
<dbReference type="InterPro" id="IPR001608">
    <property type="entry name" value="Ala_racemase_N"/>
</dbReference>
<dbReference type="STRING" id="418702.BJN45_12570"/>
<dbReference type="Pfam" id="PF01168">
    <property type="entry name" value="Ala_racemase_N"/>
    <property type="match status" value="1"/>
</dbReference>
<dbReference type="FunFam" id="3.20.20.10:FF:000004">
    <property type="entry name" value="Pyridoxal phosphate homeostasis protein"/>
    <property type="match status" value="1"/>
</dbReference>
<comment type="cofactor">
    <cofactor evidence="3">
        <name>pyridoxal 5'-phosphate</name>
        <dbReference type="ChEBI" id="CHEBI:597326"/>
    </cofactor>
</comment>
<evidence type="ECO:0000313" key="7">
    <source>
        <dbReference type="Proteomes" id="UP000187526"/>
    </source>
</evidence>
<dbReference type="HAMAP" id="MF_02087">
    <property type="entry name" value="PLP_homeostasis"/>
    <property type="match status" value="1"/>
</dbReference>
<name>A0A1R1I366_9RHOO</name>
<protein>
    <recommendedName>
        <fullName evidence="2">Pyridoxal phosphate homeostasis protein</fullName>
        <shortName evidence="2">PLP homeostasis protein</shortName>
    </recommendedName>
</protein>
<dbReference type="SUPFAM" id="SSF51419">
    <property type="entry name" value="PLP-binding barrel"/>
    <property type="match status" value="1"/>
</dbReference>
<sequence>MSAIADNLQAIRSRIAQAARLAGRSPDSVALLAVSKTKPLADIVAAAAAGQTAFGENYVQEGVEKVLATAVDRKLEWHFIGPLQSNKSRLVAEHFDWVHTIDRLKIAERLSAQRPANLPPLNVCVQVNVSGEASKSGCRPDETAALCRAVATLPGLRLRGLMTIPEPTDDPQAQRLPFRQLRDLHEQLRADGLPLDTLSMGMSHDLEAAIAEGATLVRIGTAIFGERNYA</sequence>
<dbReference type="InterPro" id="IPR029066">
    <property type="entry name" value="PLP-binding_barrel"/>
</dbReference>
<comment type="function">
    <text evidence="2">Pyridoxal 5'-phosphate (PLP)-binding protein, which is involved in PLP homeostasis.</text>
</comment>
<evidence type="ECO:0000256" key="1">
    <source>
        <dbReference type="ARBA" id="ARBA00022898"/>
    </source>
</evidence>
<organism evidence="6 7">
    <name type="scientific">Azonexus hydrophilus</name>
    <dbReference type="NCBI Taxonomy" id="418702"/>
    <lineage>
        <taxon>Bacteria</taxon>
        <taxon>Pseudomonadati</taxon>
        <taxon>Pseudomonadota</taxon>
        <taxon>Betaproteobacteria</taxon>
        <taxon>Rhodocyclales</taxon>
        <taxon>Azonexaceae</taxon>
        <taxon>Azonexus</taxon>
    </lineage>
</organism>
<evidence type="ECO:0000313" key="6">
    <source>
        <dbReference type="EMBL" id="OMG53064.1"/>
    </source>
</evidence>
<evidence type="ECO:0000259" key="5">
    <source>
        <dbReference type="Pfam" id="PF01168"/>
    </source>
</evidence>
<gene>
    <name evidence="6" type="ORF">BJN45_12570</name>
</gene>
<dbReference type="PANTHER" id="PTHR10146">
    <property type="entry name" value="PROLINE SYNTHETASE CO-TRANSCRIBED BACTERIAL HOMOLOG PROTEIN"/>
    <property type="match status" value="1"/>
</dbReference>
<dbReference type="PIRSF" id="PIRSF004848">
    <property type="entry name" value="YBL036c_PLPDEIII"/>
    <property type="match status" value="1"/>
</dbReference>
<dbReference type="Gene3D" id="3.20.20.10">
    <property type="entry name" value="Alanine racemase"/>
    <property type="match status" value="1"/>
</dbReference>
<evidence type="ECO:0000256" key="2">
    <source>
        <dbReference type="HAMAP-Rule" id="MF_02087"/>
    </source>
</evidence>
<keyword evidence="7" id="KW-1185">Reference proteome</keyword>
<dbReference type="Proteomes" id="UP000187526">
    <property type="component" value="Unassembled WGS sequence"/>
</dbReference>
<accession>A0A1R1I366</accession>
<comment type="similarity">
    <text evidence="2 4">Belongs to the pyridoxal phosphate-binding protein YggS/PROSC family.</text>
</comment>
<dbReference type="RefSeq" id="WP_076095742.1">
    <property type="nucleotide sequence ID" value="NZ_MTHD01000004.1"/>
</dbReference>
<comment type="caution">
    <text evidence="6">The sequence shown here is derived from an EMBL/GenBank/DDBJ whole genome shotgun (WGS) entry which is preliminary data.</text>
</comment>
<dbReference type="NCBIfam" id="TIGR00044">
    <property type="entry name" value="YggS family pyridoxal phosphate-dependent enzyme"/>
    <property type="match status" value="1"/>
</dbReference>